<name>A0A1D8ISK8_9GAMM</name>
<evidence type="ECO:0000259" key="1">
    <source>
        <dbReference type="Pfam" id="PF14534"/>
    </source>
</evidence>
<dbReference type="InterPro" id="IPR032710">
    <property type="entry name" value="NTF2-like_dom_sf"/>
</dbReference>
<organism evidence="2 3">
    <name type="scientific">Acidihalobacter yilgarnensis</name>
    <dbReference type="NCBI Taxonomy" id="2819280"/>
    <lineage>
        <taxon>Bacteria</taxon>
        <taxon>Pseudomonadati</taxon>
        <taxon>Pseudomonadota</taxon>
        <taxon>Gammaproteobacteria</taxon>
        <taxon>Chromatiales</taxon>
        <taxon>Ectothiorhodospiraceae</taxon>
        <taxon>Acidihalobacter</taxon>
    </lineage>
</organism>
<dbReference type="Pfam" id="PF14534">
    <property type="entry name" value="DUF4440"/>
    <property type="match status" value="1"/>
</dbReference>
<gene>
    <name evidence="2" type="ORF">BI364_16920</name>
</gene>
<sequence>MTTDAESAAATLIRSRELLLLRAGGPQALELTNALLCDDFVEFGQSGGRYDKSACLHAIEHRAESTGWLSEFVAHSLSPSWIHVTYRAWLPRPDGTVSQSLRSSLWRLDERGWRNGLPPGHDGPRRLNPATRQP</sequence>
<dbReference type="SUPFAM" id="SSF54427">
    <property type="entry name" value="NTF2-like"/>
    <property type="match status" value="1"/>
</dbReference>
<dbReference type="InterPro" id="IPR027843">
    <property type="entry name" value="DUF4440"/>
</dbReference>
<keyword evidence="3" id="KW-1185">Reference proteome</keyword>
<accession>A0A1D8ISK8</accession>
<dbReference type="EMBL" id="CP017415">
    <property type="protein sequence ID" value="AOU99385.1"/>
    <property type="molecule type" value="Genomic_DNA"/>
</dbReference>
<dbReference type="RefSeq" id="WP_070079734.1">
    <property type="nucleotide sequence ID" value="NZ_CP017415.1"/>
</dbReference>
<dbReference type="AlphaFoldDB" id="A0A1D8ISK8"/>
<dbReference type="KEGG" id="aprs:BI364_16920"/>
<evidence type="ECO:0000313" key="3">
    <source>
        <dbReference type="Proteomes" id="UP000095401"/>
    </source>
</evidence>
<feature type="domain" description="DUF4440" evidence="1">
    <location>
        <begin position="29"/>
        <end position="114"/>
    </location>
</feature>
<reference evidence="3" key="1">
    <citation type="submission" date="2016-09" db="EMBL/GenBank/DDBJ databases">
        <title>Acidihalobacter prosperus F5.</title>
        <authorList>
            <person name="Khaleque H.N."/>
            <person name="Ramsay J.P."/>
            <person name="Kaksonen A.H."/>
            <person name="Boxall N.J."/>
            <person name="Watkin E.L.J."/>
        </authorList>
    </citation>
    <scope>NUCLEOTIDE SEQUENCE [LARGE SCALE GENOMIC DNA]</scope>
    <source>
        <strain evidence="3">F5</strain>
    </source>
</reference>
<protein>
    <recommendedName>
        <fullName evidence="1">DUF4440 domain-containing protein</fullName>
    </recommendedName>
</protein>
<evidence type="ECO:0000313" key="2">
    <source>
        <dbReference type="EMBL" id="AOU99385.1"/>
    </source>
</evidence>
<dbReference type="Proteomes" id="UP000095401">
    <property type="component" value="Chromosome"/>
</dbReference>
<proteinExistence type="predicted"/>